<name>A0A0H5REL7_9EUKA</name>
<sequence>DNKTPRMTESLNLFEEICTSPALSQASIIIFLNKADLFREKLLRSPIGKYLPDYQGDGSFSHASEYIKVLFEQVGKKVFKELDQKRSMFFHFTTATDTRNVEAVFRDVQNVVLRATLKRAQLL</sequence>
<dbReference type="FunFam" id="3.40.50.300:FF:000720">
    <property type="entry name" value="Guanine nucleotide-binding protein G(k) subunit alpha"/>
    <property type="match status" value="1"/>
</dbReference>
<dbReference type="PANTHER" id="PTHR10218:SF302">
    <property type="entry name" value="GUANINE NUCLEOTIDE-BINDING PROTEIN ALPHA-5 SUBUNIT"/>
    <property type="match status" value="1"/>
</dbReference>
<dbReference type="Pfam" id="PF00503">
    <property type="entry name" value="G-alpha"/>
    <property type="match status" value="1"/>
</dbReference>
<dbReference type="PANTHER" id="PTHR10218">
    <property type="entry name" value="GTP-BINDING PROTEIN ALPHA SUBUNIT"/>
    <property type="match status" value="1"/>
</dbReference>
<dbReference type="GO" id="GO:0005834">
    <property type="term" value="C:heterotrimeric G-protein complex"/>
    <property type="evidence" value="ECO:0007669"/>
    <property type="project" value="TreeGrafter"/>
</dbReference>
<dbReference type="GO" id="GO:0046872">
    <property type="term" value="F:metal ion binding"/>
    <property type="evidence" value="ECO:0007669"/>
    <property type="project" value="UniProtKB-KW"/>
</dbReference>
<feature type="binding site" evidence="5">
    <location>
        <begin position="33"/>
        <end position="36"/>
    </location>
    <ligand>
        <name>GTP</name>
        <dbReference type="ChEBI" id="CHEBI:37565"/>
    </ligand>
</feature>
<keyword evidence="4" id="KW-0807">Transducer</keyword>
<dbReference type="GO" id="GO:0005525">
    <property type="term" value="F:GTP binding"/>
    <property type="evidence" value="ECO:0007669"/>
    <property type="project" value="UniProtKB-KW"/>
</dbReference>
<evidence type="ECO:0000256" key="2">
    <source>
        <dbReference type="ARBA" id="ARBA00022741"/>
    </source>
</evidence>
<dbReference type="InterPro" id="IPR001019">
    <property type="entry name" value="Gprotein_alpha_su"/>
</dbReference>
<evidence type="ECO:0000256" key="3">
    <source>
        <dbReference type="ARBA" id="ARBA00023134"/>
    </source>
</evidence>
<dbReference type="Gene3D" id="3.40.50.300">
    <property type="entry name" value="P-loop containing nucleotide triphosphate hydrolases"/>
    <property type="match status" value="1"/>
</dbReference>
<accession>A0A0H5REL7</accession>
<reference evidence="6" key="1">
    <citation type="submission" date="2015-04" db="EMBL/GenBank/DDBJ databases">
        <title>The genome sequence of the plant pathogenic Rhizarian Plasmodiophora brassicae reveals insights in its biotrophic life cycle and the origin of chitin synthesis.</title>
        <authorList>
            <person name="Schwelm A."/>
            <person name="Fogelqvist J."/>
            <person name="Knaust A."/>
            <person name="Julke S."/>
            <person name="Lilja T."/>
            <person name="Dhandapani V."/>
            <person name="Bonilla-Rosso G."/>
            <person name="Karlsson M."/>
            <person name="Shevchenko A."/>
            <person name="Choi S.R."/>
            <person name="Kim H.G."/>
            <person name="Park J.Y."/>
            <person name="Lim Y.P."/>
            <person name="Ludwig-Muller J."/>
            <person name="Dixelius C."/>
        </authorList>
    </citation>
    <scope>NUCLEOTIDE SEQUENCE</scope>
    <source>
        <tissue evidence="6">Potato root galls</tissue>
    </source>
</reference>
<dbReference type="SMART" id="SM00275">
    <property type="entry name" value="G_alpha"/>
    <property type="match status" value="1"/>
</dbReference>
<dbReference type="GO" id="GO:0005737">
    <property type="term" value="C:cytoplasm"/>
    <property type="evidence" value="ECO:0007669"/>
    <property type="project" value="TreeGrafter"/>
</dbReference>
<keyword evidence="2 5" id="KW-0547">Nucleotide-binding</keyword>
<dbReference type="AlphaFoldDB" id="A0A0H5REL7"/>
<dbReference type="GO" id="GO:0003924">
    <property type="term" value="F:GTPase activity"/>
    <property type="evidence" value="ECO:0007669"/>
    <property type="project" value="InterPro"/>
</dbReference>
<dbReference type="GO" id="GO:0007188">
    <property type="term" value="P:adenylate cyclase-modulating G protein-coupled receptor signaling pathway"/>
    <property type="evidence" value="ECO:0007669"/>
    <property type="project" value="TreeGrafter"/>
</dbReference>
<proteinExistence type="predicted"/>
<dbReference type="GO" id="GO:0031683">
    <property type="term" value="F:G-protein beta/gamma-subunit complex binding"/>
    <property type="evidence" value="ECO:0007669"/>
    <property type="project" value="InterPro"/>
</dbReference>
<feature type="non-terminal residue" evidence="6">
    <location>
        <position position="1"/>
    </location>
</feature>
<feature type="binding site" evidence="5">
    <location>
        <position position="95"/>
    </location>
    <ligand>
        <name>GTP</name>
        <dbReference type="ChEBI" id="CHEBI:37565"/>
    </ligand>
</feature>
<evidence type="ECO:0000313" key="6">
    <source>
        <dbReference type="EMBL" id="CRZ11977.1"/>
    </source>
</evidence>
<dbReference type="PROSITE" id="PS51882">
    <property type="entry name" value="G_ALPHA"/>
    <property type="match status" value="1"/>
</dbReference>
<dbReference type="SUPFAM" id="SSF52540">
    <property type="entry name" value="P-loop containing nucleoside triphosphate hydrolases"/>
    <property type="match status" value="1"/>
</dbReference>
<evidence type="ECO:0000256" key="5">
    <source>
        <dbReference type="PIRSR" id="PIRSR601019-1"/>
    </source>
</evidence>
<keyword evidence="1" id="KW-0479">Metal-binding</keyword>
<keyword evidence="3 5" id="KW-0342">GTP-binding</keyword>
<evidence type="ECO:0000256" key="1">
    <source>
        <dbReference type="ARBA" id="ARBA00022723"/>
    </source>
</evidence>
<organism evidence="6">
    <name type="scientific">Spongospora subterranea</name>
    <dbReference type="NCBI Taxonomy" id="70186"/>
    <lineage>
        <taxon>Eukaryota</taxon>
        <taxon>Sar</taxon>
        <taxon>Rhizaria</taxon>
        <taxon>Endomyxa</taxon>
        <taxon>Phytomyxea</taxon>
        <taxon>Plasmodiophorida</taxon>
        <taxon>Plasmodiophoridae</taxon>
        <taxon>Spongospora</taxon>
    </lineage>
</organism>
<dbReference type="GO" id="GO:0001664">
    <property type="term" value="F:G protein-coupled receptor binding"/>
    <property type="evidence" value="ECO:0007669"/>
    <property type="project" value="TreeGrafter"/>
</dbReference>
<dbReference type="InterPro" id="IPR027417">
    <property type="entry name" value="P-loop_NTPase"/>
</dbReference>
<dbReference type="EMBL" id="HACM01011535">
    <property type="protein sequence ID" value="CRZ11977.1"/>
    <property type="molecule type" value="Transcribed_RNA"/>
</dbReference>
<protein>
    <submittedName>
        <fullName evidence="6">Uncharacterized protein</fullName>
    </submittedName>
</protein>
<evidence type="ECO:0000256" key="4">
    <source>
        <dbReference type="ARBA" id="ARBA00023224"/>
    </source>
</evidence>